<keyword evidence="1" id="KW-0547">Nucleotide-binding</keyword>
<dbReference type="EMBL" id="SOFE01000027">
    <property type="protein sequence ID" value="TFB82041.1"/>
    <property type="molecule type" value="Genomic_DNA"/>
</dbReference>
<evidence type="ECO:0000313" key="2">
    <source>
        <dbReference type="EMBL" id="TFB82041.1"/>
    </source>
</evidence>
<dbReference type="Proteomes" id="UP000199681">
    <property type="component" value="Unassembled WGS sequence"/>
</dbReference>
<dbReference type="Proteomes" id="UP000297963">
    <property type="component" value="Unassembled WGS sequence"/>
</dbReference>
<proteinExistence type="predicted"/>
<protein>
    <submittedName>
        <fullName evidence="1">Peptide/nickel transport system ATP-binding protein</fullName>
    </submittedName>
</protein>
<name>A0A1I3BGT2_9MICO</name>
<dbReference type="AlphaFoldDB" id="A0A1I3BGT2"/>
<organism evidence="2 4">
    <name type="scientific">Cryobacterium levicorallinum</name>
    <dbReference type="NCBI Taxonomy" id="995038"/>
    <lineage>
        <taxon>Bacteria</taxon>
        <taxon>Bacillati</taxon>
        <taxon>Actinomycetota</taxon>
        <taxon>Actinomycetes</taxon>
        <taxon>Micrococcales</taxon>
        <taxon>Microbacteriaceae</taxon>
        <taxon>Cryobacterium</taxon>
    </lineage>
</organism>
<gene>
    <name evidence="2" type="ORF">E3O11_15335</name>
    <name evidence="1" type="ORF">SAMN05216274_10994</name>
</gene>
<evidence type="ECO:0000313" key="4">
    <source>
        <dbReference type="Proteomes" id="UP000297963"/>
    </source>
</evidence>
<dbReference type="Gene3D" id="3.40.50.300">
    <property type="entry name" value="P-loop containing nucleotide triphosphate hydrolases"/>
    <property type="match status" value="1"/>
</dbReference>
<dbReference type="GO" id="GO:0005524">
    <property type="term" value="F:ATP binding"/>
    <property type="evidence" value="ECO:0007669"/>
    <property type="project" value="UniProtKB-KW"/>
</dbReference>
<accession>A0A1I3BGT2</accession>
<sequence length="59" mass="6324">MADEATTTLSRRVLQVTDLTVHFGVDNVWVPAALSLNYSIERGNVFAIVGRSDSGKSAS</sequence>
<dbReference type="STRING" id="995038.SAMN05216274_10994"/>
<evidence type="ECO:0000313" key="3">
    <source>
        <dbReference type="Proteomes" id="UP000199681"/>
    </source>
</evidence>
<keyword evidence="1" id="KW-0067">ATP-binding</keyword>
<comment type="caution">
    <text evidence="2">The sequence shown here is derived from an EMBL/GenBank/DDBJ whole genome shotgun (WGS) entry which is preliminary data.</text>
</comment>
<dbReference type="InterPro" id="IPR027417">
    <property type="entry name" value="P-loop_NTPase"/>
</dbReference>
<keyword evidence="3" id="KW-1185">Reference proteome</keyword>
<dbReference type="RefSeq" id="WP_092450289.1">
    <property type="nucleotide sequence ID" value="NZ_BKAC01000017.1"/>
</dbReference>
<reference evidence="2 4" key="2">
    <citation type="submission" date="2019-03" db="EMBL/GenBank/DDBJ databases">
        <title>Genomics of glacier-inhabiting Cryobacterium strains.</title>
        <authorList>
            <person name="Liu Q."/>
            <person name="Xin Y.-H."/>
        </authorList>
    </citation>
    <scope>NUCLEOTIDE SEQUENCE [LARGE SCALE GENOMIC DNA]</scope>
    <source>
        <strain evidence="2 4">Hh34</strain>
    </source>
</reference>
<reference evidence="1 3" key="1">
    <citation type="submission" date="2016-10" db="EMBL/GenBank/DDBJ databases">
        <authorList>
            <person name="Varghese N."/>
            <person name="Submissions S."/>
        </authorList>
    </citation>
    <scope>NUCLEOTIDE SEQUENCE [LARGE SCALE GENOMIC DNA]</scope>
    <source>
        <strain evidence="1 3">GMCC 1.11211</strain>
    </source>
</reference>
<dbReference type="SUPFAM" id="SSF52540">
    <property type="entry name" value="P-loop containing nucleoside triphosphate hydrolases"/>
    <property type="match status" value="1"/>
</dbReference>
<evidence type="ECO:0000313" key="1">
    <source>
        <dbReference type="EMBL" id="SFH61129.1"/>
    </source>
</evidence>
<dbReference type="EMBL" id="FOPW01000009">
    <property type="protein sequence ID" value="SFH61129.1"/>
    <property type="molecule type" value="Genomic_DNA"/>
</dbReference>